<evidence type="ECO:0000256" key="8">
    <source>
        <dbReference type="SAM" id="Coils"/>
    </source>
</evidence>
<dbReference type="CDD" id="cd09274">
    <property type="entry name" value="RNase_HI_RT_Ty3"/>
    <property type="match status" value="1"/>
</dbReference>
<dbReference type="Pfam" id="PF19259">
    <property type="entry name" value="Ty3_capsid"/>
    <property type="match status" value="1"/>
</dbReference>
<dbReference type="InterPro" id="IPR021109">
    <property type="entry name" value="Peptidase_aspartic_dom_sf"/>
</dbReference>
<evidence type="ECO:0000256" key="4">
    <source>
        <dbReference type="ARBA" id="ARBA00022722"/>
    </source>
</evidence>
<keyword evidence="5" id="KW-0255">Endonuclease</keyword>
<dbReference type="SUPFAM" id="SSF50630">
    <property type="entry name" value="Acid proteases"/>
    <property type="match status" value="1"/>
</dbReference>
<name>A0AAW2RA97_9LAMI</name>
<dbReference type="SUPFAM" id="SSF53098">
    <property type="entry name" value="Ribonuclease H-like"/>
    <property type="match status" value="1"/>
</dbReference>
<dbReference type="SUPFAM" id="SSF56672">
    <property type="entry name" value="DNA/RNA polymerases"/>
    <property type="match status" value="1"/>
</dbReference>
<keyword evidence="3" id="KW-0548">Nucleotidyltransferase</keyword>
<dbReference type="Gene3D" id="2.40.70.10">
    <property type="entry name" value="Acid Proteases"/>
    <property type="match status" value="1"/>
</dbReference>
<dbReference type="EMBL" id="JACGWM010000004">
    <property type="protein sequence ID" value="KAL0376278.1"/>
    <property type="molecule type" value="Genomic_DNA"/>
</dbReference>
<proteinExistence type="predicted"/>
<feature type="coiled-coil region" evidence="8">
    <location>
        <begin position="364"/>
        <end position="391"/>
    </location>
</feature>
<dbReference type="InterPro" id="IPR012337">
    <property type="entry name" value="RNaseH-like_sf"/>
</dbReference>
<feature type="coiled-coil region" evidence="8">
    <location>
        <begin position="7"/>
        <end position="80"/>
    </location>
</feature>
<dbReference type="EC" id="2.7.7.49" evidence="1"/>
<dbReference type="GO" id="GO:0004190">
    <property type="term" value="F:aspartic-type endopeptidase activity"/>
    <property type="evidence" value="ECO:0007669"/>
    <property type="project" value="InterPro"/>
</dbReference>
<keyword evidence="8" id="KW-0175">Coiled coil</keyword>
<dbReference type="InterPro" id="IPR036397">
    <property type="entry name" value="RNaseH_sf"/>
</dbReference>
<dbReference type="InterPro" id="IPR001584">
    <property type="entry name" value="Integrase_cat-core"/>
</dbReference>
<dbReference type="Pfam" id="PF08284">
    <property type="entry name" value="RVP_2"/>
    <property type="match status" value="1"/>
</dbReference>
<evidence type="ECO:0000259" key="9">
    <source>
        <dbReference type="PROSITE" id="PS50994"/>
    </source>
</evidence>
<dbReference type="InterPro" id="IPR050951">
    <property type="entry name" value="Retrovirus_Pol_polyprotein"/>
</dbReference>
<dbReference type="InterPro" id="IPR043128">
    <property type="entry name" value="Rev_trsase/Diguanyl_cyclase"/>
</dbReference>
<dbReference type="Gene3D" id="3.30.420.10">
    <property type="entry name" value="Ribonuclease H-like superfamily/Ribonuclease H"/>
    <property type="match status" value="1"/>
</dbReference>
<gene>
    <name evidence="10" type="ORF">Scaly_0745400</name>
</gene>
<dbReference type="Gene3D" id="3.10.10.10">
    <property type="entry name" value="HIV Type 1 Reverse Transcriptase, subunit A, domain 1"/>
    <property type="match status" value="1"/>
</dbReference>
<keyword evidence="4" id="KW-0540">Nuclease</keyword>
<dbReference type="Pfam" id="PF17921">
    <property type="entry name" value="Integrase_H2C2"/>
    <property type="match status" value="1"/>
</dbReference>
<dbReference type="InterPro" id="IPR045358">
    <property type="entry name" value="Ty3_capsid"/>
</dbReference>
<dbReference type="InterPro" id="IPR043502">
    <property type="entry name" value="DNA/RNA_pol_sf"/>
</dbReference>
<sequence length="1521" mass="174107">MADGTRMKELQEAQKKMELLLVDERARRQVGEEQTHARLDQLTENQEGLQSAVMNVENSLANVQQQLQSLVEQLQHYNRNKSILGEGLTASMEKGSSSRVTNHHFNVNETANQSNSGSYNTLHRMEFPLFNGEDARAWIRRCTRYFQMIPIPEDQKVPLASIHMEGRAELWYQGHVEKRGEPPWSELIVAVLERFEDLDYERVVSEFNRLHQETTVNAYLERFEELEAQMLIFNKHLGEEFFMMKFISGLKEEIKGNVATMKPTTLTQAIVLARKQETTVNAIINKTHYNQKNSQPKPTYRSPNKLPAFKPSYKPSFRSRNENNQPRRLLTEAEMRARKERNLCYNCDEIFVPGHKCKVRYSYMLMNEEEVQAYDEENEHMEEQGGEAETEDVTVSINAMHGNVSAGTLRVKGMVNGKEIHILIDSGSTHSFIDEKVVKALGIKVEPTTPMMVSVADGYRMISKVICPELSWEIQGFQFMPHFQQLTVTINQKDEKVILRALPQKKGSKFAASESLRGLLGRKTYGLLGQLLSTDEMKDKSVSNPIISRLLQNFEDIFQEPQSLPPKRNIEHRIELMPDAIPKKQQPYRYAYGQKTEIENIVKRMLKSGLIRESQSSFASPVLLVKKKDGGWRLCVDYRYLNQLTIKHSFPIPVIDELLDELYGASKGWSDHLHHLRRVLELLRTHKLYAKQSKCSFAQQQVEYLGHVISIEGVSTDPQKVQCMRNWPAPTSVKALRGFLGLTGYYRKFIKDACGRGIGAVLMQEGRPIAYLSKALATRNLGLSTYEKEFLALLLAVTKWKHYLQGHHFIIRTDQKSLKHILDQRVDSVLQQKWITKLLGLSYEVQYKKGHENRAADALSRRETDPAECQTYGISTQLPLWIQELQISYEGDSLFQSILQAKVLDPQSHPEYTYESGVLRRGNKLCVGNHGGIREKIIKVMHDSALGGHSGINGTLHRLKMLFYWPTVKKEPLPIPEQAWSCISMDFIEGLPQSYAVSIAKVFFDNIYKLHGLPVSIVSDRDRIFTSNFWKELFGLTGVSLDMSSAYHPQTDGQTERINQCLENYLRCMCHQQPKKWAQWITLAEFWFNTNFHSGLKATPFQVLYGYPPNQLAIGPYLQCHHSEVEELMQGRVKFAQLLKENLQQAQHRMKTYADKKRTEREFQIGDEVFLRLQPYKQTTVAMRRQLKLSAKYFGPYKYFPSMNLPEFEDEVFKIYPIAILGRRLIPRNNVGVPQVLIQWSHSSPEQATWEDYHAVSAKFPDFDPWGQGGKKGGGSVATLTENTTSKSSRSMKCVDGSRAIKGLKNLGLFLTLLPSTFPAHLLPFSMADPPPLNRPLLPLTRLIPNPNLQINLLPHLQKGPLPALCRNSQVFISSQTPTSCKKVFHENELQLVGTTTTFKGEPGIRLSKEETDKLAERIRFALVEEPDRGARNPADPFRKDGPDDFNYGDPLIAELLNKDWDAEKEDHYSFGPHAHINKPSSSSLESDDMFEIHSMATEADRLMKTKVKSEEPKEEGHFQC</sequence>
<evidence type="ECO:0000256" key="2">
    <source>
        <dbReference type="ARBA" id="ARBA00022679"/>
    </source>
</evidence>
<dbReference type="GO" id="GO:0003964">
    <property type="term" value="F:RNA-directed DNA polymerase activity"/>
    <property type="evidence" value="ECO:0007669"/>
    <property type="project" value="UniProtKB-KW"/>
</dbReference>
<reference evidence="10" key="1">
    <citation type="submission" date="2020-06" db="EMBL/GenBank/DDBJ databases">
        <authorList>
            <person name="Li T."/>
            <person name="Hu X."/>
            <person name="Zhang T."/>
            <person name="Song X."/>
            <person name="Zhang H."/>
            <person name="Dai N."/>
            <person name="Sheng W."/>
            <person name="Hou X."/>
            <person name="Wei L."/>
        </authorList>
    </citation>
    <scope>NUCLEOTIDE SEQUENCE</scope>
    <source>
        <strain evidence="10">KEN8</strain>
        <tissue evidence="10">Leaf</tissue>
    </source>
</reference>
<dbReference type="PANTHER" id="PTHR37984">
    <property type="entry name" value="PROTEIN CBG26694"/>
    <property type="match status" value="1"/>
</dbReference>
<dbReference type="GO" id="GO:0004519">
    <property type="term" value="F:endonuclease activity"/>
    <property type="evidence" value="ECO:0007669"/>
    <property type="project" value="UniProtKB-KW"/>
</dbReference>
<evidence type="ECO:0000256" key="6">
    <source>
        <dbReference type="ARBA" id="ARBA00022801"/>
    </source>
</evidence>
<evidence type="ECO:0000256" key="5">
    <source>
        <dbReference type="ARBA" id="ARBA00022759"/>
    </source>
</evidence>
<dbReference type="InterPro" id="IPR041373">
    <property type="entry name" value="RT_RNaseH"/>
</dbReference>
<evidence type="ECO:0000313" key="10">
    <source>
        <dbReference type="EMBL" id="KAL0376278.1"/>
    </source>
</evidence>
<dbReference type="Pfam" id="PF17917">
    <property type="entry name" value="RT_RNaseH"/>
    <property type="match status" value="1"/>
</dbReference>
<dbReference type="SUPFAM" id="SSF54160">
    <property type="entry name" value="Chromo domain-like"/>
    <property type="match status" value="1"/>
</dbReference>
<keyword evidence="6" id="KW-0378">Hydrolase</keyword>
<evidence type="ECO:0000256" key="1">
    <source>
        <dbReference type="ARBA" id="ARBA00012493"/>
    </source>
</evidence>
<dbReference type="Gene3D" id="1.10.340.70">
    <property type="match status" value="1"/>
</dbReference>
<evidence type="ECO:0000256" key="3">
    <source>
        <dbReference type="ARBA" id="ARBA00022695"/>
    </source>
</evidence>
<feature type="domain" description="Integrase catalytic" evidence="9">
    <location>
        <begin position="996"/>
        <end position="1108"/>
    </location>
</feature>
<evidence type="ECO:0000256" key="7">
    <source>
        <dbReference type="ARBA" id="ARBA00022918"/>
    </source>
</evidence>
<dbReference type="InterPro" id="IPR001969">
    <property type="entry name" value="Aspartic_peptidase_AS"/>
</dbReference>
<reference evidence="10" key="2">
    <citation type="journal article" date="2024" name="Plant">
        <title>Genomic evolution and insights into agronomic trait innovations of Sesamum species.</title>
        <authorList>
            <person name="Miao H."/>
            <person name="Wang L."/>
            <person name="Qu L."/>
            <person name="Liu H."/>
            <person name="Sun Y."/>
            <person name="Le M."/>
            <person name="Wang Q."/>
            <person name="Wei S."/>
            <person name="Zheng Y."/>
            <person name="Lin W."/>
            <person name="Duan Y."/>
            <person name="Cao H."/>
            <person name="Xiong S."/>
            <person name="Wang X."/>
            <person name="Wei L."/>
            <person name="Li C."/>
            <person name="Ma Q."/>
            <person name="Ju M."/>
            <person name="Zhao R."/>
            <person name="Li G."/>
            <person name="Mu C."/>
            <person name="Tian Q."/>
            <person name="Mei H."/>
            <person name="Zhang T."/>
            <person name="Gao T."/>
            <person name="Zhang H."/>
        </authorList>
    </citation>
    <scope>NUCLEOTIDE SEQUENCE</scope>
    <source>
        <strain evidence="10">KEN8</strain>
    </source>
</reference>
<dbReference type="InterPro" id="IPR041588">
    <property type="entry name" value="Integrase_H2C2"/>
</dbReference>
<protein>
    <recommendedName>
        <fullName evidence="1">RNA-directed DNA polymerase</fullName>
        <ecNumber evidence="1">2.7.7.49</ecNumber>
    </recommendedName>
</protein>
<keyword evidence="7" id="KW-0695">RNA-directed DNA polymerase</keyword>
<dbReference type="InterPro" id="IPR016197">
    <property type="entry name" value="Chromo-like_dom_sf"/>
</dbReference>
<dbReference type="PROSITE" id="PS50994">
    <property type="entry name" value="INTEGRASE"/>
    <property type="match status" value="1"/>
</dbReference>
<dbReference type="CDD" id="cd00303">
    <property type="entry name" value="retropepsin_like"/>
    <property type="match status" value="1"/>
</dbReference>
<accession>A0AAW2RA97</accession>
<dbReference type="PANTHER" id="PTHR37984:SF5">
    <property type="entry name" value="PROTEIN NYNRIN-LIKE"/>
    <property type="match status" value="1"/>
</dbReference>
<dbReference type="GO" id="GO:0006508">
    <property type="term" value="P:proteolysis"/>
    <property type="evidence" value="ECO:0007669"/>
    <property type="project" value="InterPro"/>
</dbReference>
<dbReference type="PROSITE" id="PS00141">
    <property type="entry name" value="ASP_PROTEASE"/>
    <property type="match status" value="1"/>
</dbReference>
<dbReference type="CDD" id="cd01647">
    <property type="entry name" value="RT_LTR"/>
    <property type="match status" value="1"/>
</dbReference>
<dbReference type="Gene3D" id="3.30.70.270">
    <property type="match status" value="3"/>
</dbReference>
<dbReference type="GO" id="GO:0003676">
    <property type="term" value="F:nucleic acid binding"/>
    <property type="evidence" value="ECO:0007669"/>
    <property type="project" value="InterPro"/>
</dbReference>
<dbReference type="GO" id="GO:0015074">
    <property type="term" value="P:DNA integration"/>
    <property type="evidence" value="ECO:0007669"/>
    <property type="project" value="InterPro"/>
</dbReference>
<keyword evidence="2" id="KW-0808">Transferase</keyword>
<comment type="caution">
    <text evidence="10">The sequence shown here is derived from an EMBL/GenBank/DDBJ whole genome shotgun (WGS) entry which is preliminary data.</text>
</comment>
<organism evidence="10">
    <name type="scientific">Sesamum calycinum</name>
    <dbReference type="NCBI Taxonomy" id="2727403"/>
    <lineage>
        <taxon>Eukaryota</taxon>
        <taxon>Viridiplantae</taxon>
        <taxon>Streptophyta</taxon>
        <taxon>Embryophyta</taxon>
        <taxon>Tracheophyta</taxon>
        <taxon>Spermatophyta</taxon>
        <taxon>Magnoliopsida</taxon>
        <taxon>eudicotyledons</taxon>
        <taxon>Gunneridae</taxon>
        <taxon>Pentapetalae</taxon>
        <taxon>asterids</taxon>
        <taxon>lamiids</taxon>
        <taxon>Lamiales</taxon>
        <taxon>Pedaliaceae</taxon>
        <taxon>Sesamum</taxon>
    </lineage>
</organism>